<accession>A0A1I7EPV2</accession>
<feature type="binding site" evidence="3">
    <location>
        <position position="50"/>
    </location>
    <ligand>
        <name>a divalent metal cation</name>
        <dbReference type="ChEBI" id="CHEBI:60240"/>
    </ligand>
</feature>
<dbReference type="GO" id="GO:0046872">
    <property type="term" value="F:metal ion binding"/>
    <property type="evidence" value="ECO:0007669"/>
    <property type="project" value="UniProtKB-KW"/>
</dbReference>
<dbReference type="AlphaFoldDB" id="A0A1I7EPV2"/>
<dbReference type="GeneID" id="77197051"/>
<feature type="binding site" evidence="3">
    <location>
        <position position="134"/>
    </location>
    <ligand>
        <name>a divalent metal cation</name>
        <dbReference type="ChEBI" id="CHEBI:60240"/>
    </ligand>
</feature>
<protein>
    <submittedName>
        <fullName evidence="5">Uncharacterized damage-inducible protein DinB (Forms a four-helix bundle)</fullName>
    </submittedName>
</protein>
<dbReference type="InterPro" id="IPR007837">
    <property type="entry name" value="DinB"/>
</dbReference>
<dbReference type="Pfam" id="PF05163">
    <property type="entry name" value="DinB"/>
    <property type="match status" value="1"/>
</dbReference>
<name>A0A1I7EPV2_9BURK</name>
<dbReference type="SUPFAM" id="SSF109854">
    <property type="entry name" value="DinB/YfiT-like putative metalloenzymes"/>
    <property type="match status" value="1"/>
</dbReference>
<evidence type="ECO:0000313" key="4">
    <source>
        <dbReference type="EMBL" id="CAE6738931.1"/>
    </source>
</evidence>
<reference evidence="4 7" key="2">
    <citation type="submission" date="2021-02" db="EMBL/GenBank/DDBJ databases">
        <authorList>
            <person name="Vanwijnsberghe S."/>
        </authorList>
    </citation>
    <scope>NUCLEOTIDE SEQUENCE [LARGE SCALE GENOMIC DNA]</scope>
    <source>
        <strain evidence="4 7">R-69658</strain>
    </source>
</reference>
<evidence type="ECO:0000313" key="6">
    <source>
        <dbReference type="Proteomes" id="UP000198844"/>
    </source>
</evidence>
<keyword evidence="2 3" id="KW-0479">Metal-binding</keyword>
<dbReference type="RefSeq" id="WP_093646108.1">
    <property type="nucleotide sequence ID" value="NZ_CAJNAU010000015.1"/>
</dbReference>
<sequence>MLNTQTTRILSRYKTWADNVLFDCIEALPPDEAVKTRQTLFKSMIGTLNHIYVVDLIWKAHLERKEHGFTARNVVVHADLRDLRRAQQDMNAWFERWADEQTDASLAEVLSFAFISGERSAMSRGAMFMHLVNHASYHRGWVCEMFFDVPAKPPATDLPVFLTAHPESSFSPPSPASHDQVNA</sequence>
<evidence type="ECO:0000313" key="5">
    <source>
        <dbReference type="EMBL" id="SFU25933.1"/>
    </source>
</evidence>
<dbReference type="Proteomes" id="UP000674425">
    <property type="component" value="Unassembled WGS sequence"/>
</dbReference>
<evidence type="ECO:0000313" key="7">
    <source>
        <dbReference type="Proteomes" id="UP000674425"/>
    </source>
</evidence>
<dbReference type="EMBL" id="FPBH01000044">
    <property type="protein sequence ID" value="SFU25933.1"/>
    <property type="molecule type" value="Genomic_DNA"/>
</dbReference>
<feature type="binding site" evidence="3">
    <location>
        <position position="138"/>
    </location>
    <ligand>
        <name>a divalent metal cation</name>
        <dbReference type="ChEBI" id="CHEBI:60240"/>
    </ligand>
</feature>
<dbReference type="Proteomes" id="UP000198844">
    <property type="component" value="Unassembled WGS sequence"/>
</dbReference>
<evidence type="ECO:0000256" key="2">
    <source>
        <dbReference type="ARBA" id="ARBA00022723"/>
    </source>
</evidence>
<evidence type="ECO:0000256" key="3">
    <source>
        <dbReference type="PIRSR" id="PIRSR607837-1"/>
    </source>
</evidence>
<dbReference type="Gene3D" id="1.20.120.450">
    <property type="entry name" value="dinb family like domain"/>
    <property type="match status" value="1"/>
</dbReference>
<gene>
    <name evidence="4" type="ORF">R69658_02167</name>
    <name evidence="5" type="ORF">SAMN05192563_104411</name>
</gene>
<proteinExistence type="inferred from homology"/>
<comment type="similarity">
    <text evidence="1">Belongs to the DinB family.</text>
</comment>
<reference evidence="5 6" key="1">
    <citation type="submission" date="2016-10" db="EMBL/GenBank/DDBJ databases">
        <authorList>
            <person name="de Groot N.N."/>
        </authorList>
    </citation>
    <scope>NUCLEOTIDE SEQUENCE [LARGE SCALE GENOMIC DNA]</scope>
    <source>
        <strain evidence="5 6">LMG 27731</strain>
    </source>
</reference>
<evidence type="ECO:0000256" key="1">
    <source>
        <dbReference type="ARBA" id="ARBA00008635"/>
    </source>
</evidence>
<dbReference type="OrthoDB" id="9807509at2"/>
<dbReference type="EMBL" id="CAJNAU010000015">
    <property type="protein sequence ID" value="CAE6738931.1"/>
    <property type="molecule type" value="Genomic_DNA"/>
</dbReference>
<dbReference type="PANTHER" id="PTHR37302:SF3">
    <property type="entry name" value="DAMAGE-INDUCIBLE PROTEIN DINB"/>
    <property type="match status" value="1"/>
</dbReference>
<dbReference type="InterPro" id="IPR034660">
    <property type="entry name" value="DinB/YfiT-like"/>
</dbReference>
<keyword evidence="7" id="KW-1185">Reference proteome</keyword>
<organism evidence="5 6">
    <name type="scientific">Paraburkholderia aspalathi</name>
    <dbReference type="NCBI Taxonomy" id="1324617"/>
    <lineage>
        <taxon>Bacteria</taxon>
        <taxon>Pseudomonadati</taxon>
        <taxon>Pseudomonadota</taxon>
        <taxon>Betaproteobacteria</taxon>
        <taxon>Burkholderiales</taxon>
        <taxon>Burkholderiaceae</taxon>
        <taxon>Paraburkholderia</taxon>
    </lineage>
</organism>
<dbReference type="PANTHER" id="PTHR37302">
    <property type="entry name" value="SLR1116 PROTEIN"/>
    <property type="match status" value="1"/>
</dbReference>